<gene>
    <name evidence="1" type="ORF">SAMN05421850_11083</name>
</gene>
<sequence length="180" mass="19803">MTKAPTRFLMSELPPSRAVTFELRPTPEENRAIADDLGISGLRKLSFTGELAPEGKKDWRLIAHLGATVTQPCVVTLAPVTTRIEEDVERLYLAHMPELPDEEEVEMPEDDRAEALPDMLDLQAVMTEALALALPLYPRAADAELGETVVTEPGKTPLKDEDTKPFAGLAALRDTLKKDD</sequence>
<dbReference type="AlphaFoldDB" id="A0A1G8S0R9"/>
<reference evidence="1 2" key="1">
    <citation type="submission" date="2016-10" db="EMBL/GenBank/DDBJ databases">
        <authorList>
            <person name="de Groot N.N."/>
        </authorList>
    </citation>
    <scope>NUCLEOTIDE SEQUENCE [LARGE SCALE GENOMIC DNA]</scope>
    <source>
        <strain evidence="1 2">DSM 28010</strain>
    </source>
</reference>
<proteinExistence type="predicted"/>
<dbReference type="Pfam" id="PF02620">
    <property type="entry name" value="YceD"/>
    <property type="match status" value="1"/>
</dbReference>
<dbReference type="RefSeq" id="WP_245723430.1">
    <property type="nucleotide sequence ID" value="NZ_FNEB01000010.1"/>
</dbReference>
<dbReference type="Proteomes" id="UP000199340">
    <property type="component" value="Unassembled WGS sequence"/>
</dbReference>
<accession>A0A1G8S0R9</accession>
<protein>
    <submittedName>
        <fullName evidence="1">Uncharacterized metal-binding protein YceD, DUF177 family</fullName>
    </submittedName>
</protein>
<dbReference type="EMBL" id="FNEB01000010">
    <property type="protein sequence ID" value="SDJ22807.1"/>
    <property type="molecule type" value="Genomic_DNA"/>
</dbReference>
<name>A0A1G8S0R9_9RHOB</name>
<keyword evidence="2" id="KW-1185">Reference proteome</keyword>
<organism evidence="1 2">
    <name type="scientific">Lutimaribacter saemankumensis</name>
    <dbReference type="NCBI Taxonomy" id="490829"/>
    <lineage>
        <taxon>Bacteria</taxon>
        <taxon>Pseudomonadati</taxon>
        <taxon>Pseudomonadota</taxon>
        <taxon>Alphaproteobacteria</taxon>
        <taxon>Rhodobacterales</taxon>
        <taxon>Roseobacteraceae</taxon>
        <taxon>Lutimaribacter</taxon>
    </lineage>
</organism>
<evidence type="ECO:0000313" key="2">
    <source>
        <dbReference type="Proteomes" id="UP000199340"/>
    </source>
</evidence>
<dbReference type="STRING" id="490829.SAMN05421850_11083"/>
<evidence type="ECO:0000313" key="1">
    <source>
        <dbReference type="EMBL" id="SDJ22807.1"/>
    </source>
</evidence>
<dbReference type="InterPro" id="IPR003772">
    <property type="entry name" value="YceD"/>
</dbReference>